<keyword evidence="2" id="KW-1185">Reference proteome</keyword>
<organism evidence="1 2">
    <name type="scientific">Myroides phaeus</name>
    <dbReference type="NCBI Taxonomy" id="702745"/>
    <lineage>
        <taxon>Bacteria</taxon>
        <taxon>Pseudomonadati</taxon>
        <taxon>Bacteroidota</taxon>
        <taxon>Flavobacteriia</taxon>
        <taxon>Flavobacteriales</taxon>
        <taxon>Flavobacteriaceae</taxon>
        <taxon>Myroides</taxon>
    </lineage>
</organism>
<dbReference type="EMBL" id="FNDQ01000004">
    <property type="protein sequence ID" value="SDH44480.1"/>
    <property type="molecule type" value="Genomic_DNA"/>
</dbReference>
<gene>
    <name evidence="1" type="ORF">SAMN05421818_10436</name>
</gene>
<protein>
    <submittedName>
        <fullName evidence="1">Uncharacterized protein</fullName>
    </submittedName>
</protein>
<proteinExistence type="predicted"/>
<sequence length="481" mass="54333">MNKYITTSLVALAAIGTQAQDINIKKNVINVNKTPVAKIEREKFRYKISSLDGQMYFWAEIVNNADSDKFWLQLTGENGNIHDFENLNKSVSLSREKTFVNAVFHSTQGLIPETGFNKENVEALFKTANTEISDKWKEIDNTRRQQKTEEQNLIKEDKITITVAGNVLRGDEKIGTIKTLSETQVYTKHTATIFDIKGNEIATVKYDEGMITNARNGVKINTFDSKAIDLYDLNYFMDKAEPAKANQAIIARLYANGYKLGDMTQQISNYKNAEYAERQEKHEQKVEENKQNSLNIYDVEGYVIDKKGVKHEGLVTIEFESVQNKSKNSGIADLTSYGNSVSIKVGNKKMSFKAKDNVEFGVHKDRFLGLSTSSDGGLNNSNGELDLFGGSNKFLLVDFEKDGNYVLHHIKTPNDYYLFIKGQKSAIYLGDKATFGTRKPEDAKKLFDKYMNCSALKYEDHNTVSKDGLIQLIEAYIKACK</sequence>
<dbReference type="RefSeq" id="WP_090406044.1">
    <property type="nucleotide sequence ID" value="NZ_FNDQ01000004.1"/>
</dbReference>
<evidence type="ECO:0000313" key="2">
    <source>
        <dbReference type="Proteomes" id="UP000243588"/>
    </source>
</evidence>
<reference evidence="2" key="1">
    <citation type="submission" date="2016-10" db="EMBL/GenBank/DDBJ databases">
        <authorList>
            <person name="Varghese N."/>
            <person name="Submissions S."/>
        </authorList>
    </citation>
    <scope>NUCLEOTIDE SEQUENCE [LARGE SCALE GENOMIC DNA]</scope>
    <source>
        <strain evidence="2">DSM 23313</strain>
    </source>
</reference>
<evidence type="ECO:0000313" key="1">
    <source>
        <dbReference type="EMBL" id="SDH44480.1"/>
    </source>
</evidence>
<name>A0A1G8CHT2_9FLAO</name>
<dbReference type="AlphaFoldDB" id="A0A1G8CHT2"/>
<dbReference type="Proteomes" id="UP000243588">
    <property type="component" value="Unassembled WGS sequence"/>
</dbReference>
<accession>A0A1G8CHT2</accession>